<dbReference type="PANTHER" id="PTHR30137:SF8">
    <property type="entry name" value="BLR5498 PROTEIN"/>
    <property type="match status" value="1"/>
</dbReference>
<evidence type="ECO:0000313" key="5">
    <source>
        <dbReference type="Proteomes" id="UP001237448"/>
    </source>
</evidence>
<organism evidence="4 5">
    <name type="scientific">Labrys monachus</name>
    <dbReference type="NCBI Taxonomy" id="217067"/>
    <lineage>
        <taxon>Bacteria</taxon>
        <taxon>Pseudomonadati</taxon>
        <taxon>Pseudomonadota</taxon>
        <taxon>Alphaproteobacteria</taxon>
        <taxon>Hyphomicrobiales</taxon>
        <taxon>Xanthobacteraceae</taxon>
        <taxon>Labrys</taxon>
    </lineage>
</organism>
<reference evidence="4 5" key="1">
    <citation type="submission" date="2023-07" db="EMBL/GenBank/DDBJ databases">
        <title>Genomic Encyclopedia of Type Strains, Phase IV (KMG-IV): sequencing the most valuable type-strain genomes for metagenomic binning, comparative biology and taxonomic classification.</title>
        <authorList>
            <person name="Goeker M."/>
        </authorList>
    </citation>
    <scope>NUCLEOTIDE SEQUENCE [LARGE SCALE GENOMIC DNA]</scope>
    <source>
        <strain evidence="4 5">DSM 5896</strain>
    </source>
</reference>
<dbReference type="Gene3D" id="3.20.20.30">
    <property type="entry name" value="Luciferase-like domain"/>
    <property type="match status" value="1"/>
</dbReference>
<sequence>MKFGLFSLMTLRDHPDGARGVMADTRQMVEQAEEAGFDIAWFAEHHFANYSMSPSPLMMAAHAAGWTRRIKLGAGVIVLPLYNPLRVAQEIAMLDIQSDGRAVVGIGTGYQQFEFTRFGVPIEEKVEIFLEYWDVVEMALTQGVVEHHGKYISVPKTTFAVRPMQQPMPPVYFVSSQVPILRRFKDTDAVSWIAASTLGSPVLYKMADALNQNWRVAGCDPATKPLAIMQYINITDSKAEALEAGERARYVGRMAHHLRVGELPMDGTLIRDEPFAGEGTIEDYARNTIVGDPHHVAARMVEDIRRLNPSHYACNFQFGCMPLERASRSLQRFRAEVVPLIERELGPVASLGEVARVPHAAQ</sequence>
<evidence type="ECO:0000256" key="2">
    <source>
        <dbReference type="ARBA" id="ARBA00023033"/>
    </source>
</evidence>
<dbReference type="InterPro" id="IPR050766">
    <property type="entry name" value="Bact_Lucif_Oxidored"/>
</dbReference>
<dbReference type="PANTHER" id="PTHR30137">
    <property type="entry name" value="LUCIFERASE-LIKE MONOOXYGENASE"/>
    <property type="match status" value="1"/>
</dbReference>
<evidence type="ECO:0000256" key="1">
    <source>
        <dbReference type="ARBA" id="ARBA00023002"/>
    </source>
</evidence>
<accession>A0ABU0FJV9</accession>
<keyword evidence="5" id="KW-1185">Reference proteome</keyword>
<dbReference type="Proteomes" id="UP001237448">
    <property type="component" value="Unassembled WGS sequence"/>
</dbReference>
<proteinExistence type="predicted"/>
<name>A0ABU0FJV9_9HYPH</name>
<gene>
    <name evidence="4" type="ORF">J3R73_004691</name>
</gene>
<protein>
    <submittedName>
        <fullName evidence="4">Alkanesulfonate monooxygenase SsuD/methylene tetrahydromethanopterin reductase-like flavin-dependent oxidoreductase (Luciferase family)</fullName>
    </submittedName>
</protein>
<dbReference type="RefSeq" id="WP_307432831.1">
    <property type="nucleotide sequence ID" value="NZ_JAUSVK010000001.1"/>
</dbReference>
<dbReference type="Pfam" id="PF00296">
    <property type="entry name" value="Bac_luciferase"/>
    <property type="match status" value="1"/>
</dbReference>
<dbReference type="InterPro" id="IPR011251">
    <property type="entry name" value="Luciferase-like_dom"/>
</dbReference>
<comment type="caution">
    <text evidence="4">The sequence shown here is derived from an EMBL/GenBank/DDBJ whole genome shotgun (WGS) entry which is preliminary data.</text>
</comment>
<evidence type="ECO:0000313" key="4">
    <source>
        <dbReference type="EMBL" id="MDQ0394899.1"/>
    </source>
</evidence>
<evidence type="ECO:0000259" key="3">
    <source>
        <dbReference type="Pfam" id="PF00296"/>
    </source>
</evidence>
<keyword evidence="1" id="KW-0560">Oxidoreductase</keyword>
<feature type="domain" description="Luciferase-like" evidence="3">
    <location>
        <begin position="1"/>
        <end position="305"/>
    </location>
</feature>
<dbReference type="EMBL" id="JAUSVK010000001">
    <property type="protein sequence ID" value="MDQ0394899.1"/>
    <property type="molecule type" value="Genomic_DNA"/>
</dbReference>
<keyword evidence="2" id="KW-0503">Monooxygenase</keyword>
<dbReference type="SUPFAM" id="SSF51679">
    <property type="entry name" value="Bacterial luciferase-like"/>
    <property type="match status" value="1"/>
</dbReference>
<dbReference type="InterPro" id="IPR036661">
    <property type="entry name" value="Luciferase-like_sf"/>
</dbReference>